<evidence type="ECO:0000259" key="5">
    <source>
        <dbReference type="Pfam" id="PF00582"/>
    </source>
</evidence>
<feature type="domain" description="UspA" evidence="5">
    <location>
        <begin position="151"/>
        <end position="299"/>
    </location>
</feature>
<sequence length="312" mass="34387">MRKFQNILYISHGLADETDTLEQAFALARASEAELNILIVCPKLPYGLAQYRDTYEASLRQQVNASIESVRERSGTAGSDLAVHVELESGSTPATRIIRHVLKNAHDLVVKAIEPNDNNRGFRSLDMELLRKCPCPVWLQRPVATVPATPKIAVAIDPQSAALEGADLALRLLQLSCALAAIFKAELNIVSCWNYEFEDSLKNSPFIKIADDELQRIVGEAEHHHRDALENLIKKSRIGSSFRLHHLHGHADQLIPKFTAENDISLLVMGTVARTGIPGFLIGNTAEDIVQKLECSLLASKPNGFVSPVKAY</sequence>
<evidence type="ECO:0000256" key="2">
    <source>
        <dbReference type="ARBA" id="ARBA00008791"/>
    </source>
</evidence>
<evidence type="ECO:0000256" key="1">
    <source>
        <dbReference type="ARBA" id="ARBA00004496"/>
    </source>
</evidence>
<evidence type="ECO:0000256" key="3">
    <source>
        <dbReference type="ARBA" id="ARBA00022490"/>
    </source>
</evidence>
<reference evidence="6" key="1">
    <citation type="journal article" date="2014" name="Int. J. Syst. Evol. Microbiol.">
        <title>Complete genome of a new Firmicutes species belonging to the dominant human colonic microbiota ('Ruminococcus bicirculans') reveals two chromosomes and a selective capacity to utilize plant glucans.</title>
        <authorList>
            <consortium name="NISC Comparative Sequencing Program"/>
            <person name="Wegmann U."/>
            <person name="Louis P."/>
            <person name="Goesmann A."/>
            <person name="Henrissat B."/>
            <person name="Duncan S.H."/>
            <person name="Flint H.J."/>
        </authorList>
    </citation>
    <scope>NUCLEOTIDE SEQUENCE</scope>
    <source>
        <strain evidence="6">CGMCC 1.15931</strain>
    </source>
</reference>
<comment type="subcellular location">
    <subcellularLocation>
        <location evidence="1">Cytoplasm</location>
    </subcellularLocation>
</comment>
<dbReference type="InterPro" id="IPR006016">
    <property type="entry name" value="UspA"/>
</dbReference>
<dbReference type="OrthoDB" id="239260at2"/>
<evidence type="ECO:0000313" key="7">
    <source>
        <dbReference type="EMBL" id="MTV52991.1"/>
    </source>
</evidence>
<evidence type="ECO:0000313" key="8">
    <source>
        <dbReference type="Proteomes" id="UP000430634"/>
    </source>
</evidence>
<dbReference type="PANTHER" id="PTHR47892">
    <property type="entry name" value="UNIVERSAL STRESS PROTEIN E"/>
    <property type="match status" value="1"/>
</dbReference>
<dbReference type="RefSeq" id="WP_155470311.1">
    <property type="nucleotide sequence ID" value="NZ_BMKG01000013.1"/>
</dbReference>
<reference evidence="9" key="2">
    <citation type="journal article" date="2019" name="Int. J. Syst. Evol. Microbiol.">
        <title>The Global Catalogue of Microorganisms (GCM) 10K type strain sequencing project: providing services to taxonomists for standard genome sequencing and annotation.</title>
        <authorList>
            <consortium name="The Broad Institute Genomics Platform"/>
            <consortium name="The Broad Institute Genome Sequencing Center for Infectious Disease"/>
            <person name="Wu L."/>
            <person name="Ma J."/>
        </authorList>
    </citation>
    <scope>NUCLEOTIDE SEQUENCE [LARGE SCALE GENOMIC DNA]</scope>
    <source>
        <strain evidence="9">CGMCC 1.15931</strain>
    </source>
</reference>
<dbReference type="Gene3D" id="3.40.50.12370">
    <property type="match status" value="1"/>
</dbReference>
<feature type="domain" description="UspA" evidence="5">
    <location>
        <begin position="4"/>
        <end position="139"/>
    </location>
</feature>
<comment type="caution">
    <text evidence="7">The sequence shown here is derived from an EMBL/GenBank/DDBJ whole genome shotgun (WGS) entry which is preliminary data.</text>
</comment>
<dbReference type="GO" id="GO:0005737">
    <property type="term" value="C:cytoplasm"/>
    <property type="evidence" value="ECO:0007669"/>
    <property type="project" value="UniProtKB-SubCell"/>
</dbReference>
<dbReference type="AlphaFoldDB" id="A0A6I3SUX2"/>
<gene>
    <name evidence="6" type="ORF">GCM10011572_33100</name>
    <name evidence="7" type="ORF">GM672_09630</name>
</gene>
<evidence type="ECO:0000256" key="4">
    <source>
        <dbReference type="ARBA" id="ARBA00037131"/>
    </source>
</evidence>
<keyword evidence="9" id="KW-1185">Reference proteome</keyword>
<reference evidence="6" key="4">
    <citation type="submission" date="2024-05" db="EMBL/GenBank/DDBJ databases">
        <authorList>
            <person name="Sun Q."/>
            <person name="Zhou Y."/>
        </authorList>
    </citation>
    <scope>NUCLEOTIDE SEQUENCE</scope>
    <source>
        <strain evidence="6">CGMCC 1.15931</strain>
    </source>
</reference>
<dbReference type="Pfam" id="PF00582">
    <property type="entry name" value="Usp"/>
    <property type="match status" value="2"/>
</dbReference>
<dbReference type="Proteomes" id="UP000622638">
    <property type="component" value="Unassembled WGS sequence"/>
</dbReference>
<dbReference type="EMBL" id="WNKZ01000020">
    <property type="protein sequence ID" value="MTV52991.1"/>
    <property type="molecule type" value="Genomic_DNA"/>
</dbReference>
<dbReference type="PANTHER" id="PTHR47892:SF1">
    <property type="entry name" value="UNIVERSAL STRESS PROTEIN E"/>
    <property type="match status" value="1"/>
</dbReference>
<comment type="similarity">
    <text evidence="2">Belongs to the universal stress protein A family.</text>
</comment>
<proteinExistence type="inferred from homology"/>
<evidence type="ECO:0000313" key="6">
    <source>
        <dbReference type="EMBL" id="GGC08931.1"/>
    </source>
</evidence>
<dbReference type="EMBL" id="BMKG01000013">
    <property type="protein sequence ID" value="GGC08931.1"/>
    <property type="molecule type" value="Genomic_DNA"/>
</dbReference>
<evidence type="ECO:0000313" key="9">
    <source>
        <dbReference type="Proteomes" id="UP000622638"/>
    </source>
</evidence>
<dbReference type="SUPFAM" id="SSF52402">
    <property type="entry name" value="Adenine nucleotide alpha hydrolases-like"/>
    <property type="match status" value="2"/>
</dbReference>
<organism evidence="7 8">
    <name type="scientific">Pseudoduganella buxea</name>
    <dbReference type="NCBI Taxonomy" id="1949069"/>
    <lineage>
        <taxon>Bacteria</taxon>
        <taxon>Pseudomonadati</taxon>
        <taxon>Pseudomonadota</taxon>
        <taxon>Betaproteobacteria</taxon>
        <taxon>Burkholderiales</taxon>
        <taxon>Oxalobacteraceae</taxon>
        <taxon>Telluria group</taxon>
        <taxon>Pseudoduganella</taxon>
    </lineage>
</organism>
<reference evidence="7 8" key="3">
    <citation type="submission" date="2019-11" db="EMBL/GenBank/DDBJ databases">
        <title>Type strains purchased from KCTC, JCM and DSMZ.</title>
        <authorList>
            <person name="Lu H."/>
        </authorList>
    </citation>
    <scope>NUCLEOTIDE SEQUENCE [LARGE SCALE GENOMIC DNA]</scope>
    <source>
        <strain evidence="7 8">KCTC 52429</strain>
    </source>
</reference>
<accession>A0A6I3SUX2</accession>
<protein>
    <submittedName>
        <fullName evidence="7">Universal stress protein</fullName>
    </submittedName>
</protein>
<comment type="function">
    <text evidence="4">Required for resistance to DNA-damaging agents.</text>
</comment>
<name>A0A6I3SUX2_9BURK</name>
<dbReference type="Proteomes" id="UP000430634">
    <property type="component" value="Unassembled WGS sequence"/>
</dbReference>
<keyword evidence="3" id="KW-0963">Cytoplasm</keyword>